<name>X1JQ77_9ZZZZ</name>
<feature type="non-terminal residue" evidence="1">
    <location>
        <position position="1"/>
    </location>
</feature>
<accession>X1JQ77</accession>
<proteinExistence type="predicted"/>
<dbReference type="AlphaFoldDB" id="X1JQ77"/>
<evidence type="ECO:0000313" key="1">
    <source>
        <dbReference type="EMBL" id="GAH96217.1"/>
    </source>
</evidence>
<dbReference type="EMBL" id="BARU01049780">
    <property type="protein sequence ID" value="GAH96217.1"/>
    <property type="molecule type" value="Genomic_DNA"/>
</dbReference>
<reference evidence="1" key="1">
    <citation type="journal article" date="2014" name="Front. Microbiol.">
        <title>High frequency of phylogenetically diverse reductive dehalogenase-homologous genes in deep subseafloor sedimentary metagenomes.</title>
        <authorList>
            <person name="Kawai M."/>
            <person name="Futagami T."/>
            <person name="Toyoda A."/>
            <person name="Takaki Y."/>
            <person name="Nishi S."/>
            <person name="Hori S."/>
            <person name="Arai W."/>
            <person name="Tsubouchi T."/>
            <person name="Morono Y."/>
            <person name="Uchiyama I."/>
            <person name="Ito T."/>
            <person name="Fujiyama A."/>
            <person name="Inagaki F."/>
            <person name="Takami H."/>
        </authorList>
    </citation>
    <scope>NUCLEOTIDE SEQUENCE</scope>
    <source>
        <strain evidence="1">Expedition CK06-06</strain>
    </source>
</reference>
<protein>
    <submittedName>
        <fullName evidence="1">Uncharacterized protein</fullName>
    </submittedName>
</protein>
<sequence length="35" mass="4078">ISTIIFHGENDDIAQYIASRKRAYQLFSNLEFNTT</sequence>
<gene>
    <name evidence="1" type="ORF">S03H2_73034</name>
</gene>
<feature type="non-terminal residue" evidence="1">
    <location>
        <position position="35"/>
    </location>
</feature>
<organism evidence="1">
    <name type="scientific">marine sediment metagenome</name>
    <dbReference type="NCBI Taxonomy" id="412755"/>
    <lineage>
        <taxon>unclassified sequences</taxon>
        <taxon>metagenomes</taxon>
        <taxon>ecological metagenomes</taxon>
    </lineage>
</organism>
<comment type="caution">
    <text evidence="1">The sequence shown here is derived from an EMBL/GenBank/DDBJ whole genome shotgun (WGS) entry which is preliminary data.</text>
</comment>